<reference evidence="1 2" key="1">
    <citation type="journal article" date="2018" name="Proc. R. Soc. B">
        <title>A non-coding region near Follistatin controls head colour polymorphism in the Gouldian finch.</title>
        <authorList>
            <person name="Toomey M.B."/>
            <person name="Marques C.I."/>
            <person name="Andrade P."/>
            <person name="Araujo P.M."/>
            <person name="Sabatino S."/>
            <person name="Gazda M.A."/>
            <person name="Afonso S."/>
            <person name="Lopes R.J."/>
            <person name="Corbo J.C."/>
            <person name="Carneiro M."/>
        </authorList>
    </citation>
    <scope>NUCLEOTIDE SEQUENCE [LARGE SCALE GENOMIC DNA]</scope>
    <source>
        <strain evidence="1">Red01</strain>
        <tissue evidence="1">Muscle</tissue>
    </source>
</reference>
<protein>
    <submittedName>
        <fullName evidence="1">Uncharacterized protein</fullName>
    </submittedName>
</protein>
<dbReference type="EMBL" id="QUSF01000011">
    <property type="protein sequence ID" value="RLW05243.1"/>
    <property type="molecule type" value="Genomic_DNA"/>
</dbReference>
<proteinExistence type="predicted"/>
<keyword evidence="2" id="KW-1185">Reference proteome</keyword>
<comment type="caution">
    <text evidence="1">The sequence shown here is derived from an EMBL/GenBank/DDBJ whole genome shotgun (WGS) entry which is preliminary data.</text>
</comment>
<sequence length="77" mass="8668">MKAPCLPRGTFLKQCRVWQGGRDQLHLQSSPFWAGLQAAVLPSALVLLQSEKGFLTRQCLMEIDNLSHLLFSFEVLP</sequence>
<name>A0A3L8SPV9_CHLGU</name>
<evidence type="ECO:0000313" key="1">
    <source>
        <dbReference type="EMBL" id="RLW05243.1"/>
    </source>
</evidence>
<organism evidence="1 2">
    <name type="scientific">Chloebia gouldiae</name>
    <name type="common">Gouldian finch</name>
    <name type="synonym">Erythrura gouldiae</name>
    <dbReference type="NCBI Taxonomy" id="44316"/>
    <lineage>
        <taxon>Eukaryota</taxon>
        <taxon>Metazoa</taxon>
        <taxon>Chordata</taxon>
        <taxon>Craniata</taxon>
        <taxon>Vertebrata</taxon>
        <taxon>Euteleostomi</taxon>
        <taxon>Archelosauria</taxon>
        <taxon>Archosauria</taxon>
        <taxon>Dinosauria</taxon>
        <taxon>Saurischia</taxon>
        <taxon>Theropoda</taxon>
        <taxon>Coelurosauria</taxon>
        <taxon>Aves</taxon>
        <taxon>Neognathae</taxon>
        <taxon>Neoaves</taxon>
        <taxon>Telluraves</taxon>
        <taxon>Australaves</taxon>
        <taxon>Passeriformes</taxon>
        <taxon>Passeroidea</taxon>
        <taxon>Passeridae</taxon>
        <taxon>Chloebia</taxon>
    </lineage>
</organism>
<evidence type="ECO:0000313" key="2">
    <source>
        <dbReference type="Proteomes" id="UP000276834"/>
    </source>
</evidence>
<accession>A0A3L8SPV9</accession>
<gene>
    <name evidence="1" type="ORF">DV515_00005367</name>
</gene>
<dbReference type="AlphaFoldDB" id="A0A3L8SPV9"/>
<dbReference type="Proteomes" id="UP000276834">
    <property type="component" value="Unassembled WGS sequence"/>
</dbReference>